<comment type="catalytic activity">
    <reaction evidence="11 12">
        <text>tRNA(Ile) + L-isoleucine + ATP = L-isoleucyl-tRNA(Ile) + AMP + diphosphate</text>
        <dbReference type="Rhea" id="RHEA:11060"/>
        <dbReference type="Rhea" id="RHEA-COMP:9666"/>
        <dbReference type="Rhea" id="RHEA-COMP:9695"/>
        <dbReference type="ChEBI" id="CHEBI:30616"/>
        <dbReference type="ChEBI" id="CHEBI:33019"/>
        <dbReference type="ChEBI" id="CHEBI:58045"/>
        <dbReference type="ChEBI" id="CHEBI:78442"/>
        <dbReference type="ChEBI" id="CHEBI:78528"/>
        <dbReference type="ChEBI" id="CHEBI:456215"/>
        <dbReference type="EC" id="6.1.1.5"/>
    </reaction>
</comment>
<dbReference type="InterPro" id="IPR002301">
    <property type="entry name" value="Ile-tRNA-ligase"/>
</dbReference>
<protein>
    <recommendedName>
        <fullName evidence="12">Isoleucine--tRNA ligase</fullName>
        <ecNumber evidence="12">6.1.1.5</ecNumber>
    </recommendedName>
    <alternativeName>
        <fullName evidence="12">Isoleucyl-tRNA synthetase</fullName>
        <shortName evidence="12">IleRS</shortName>
    </alternativeName>
</protein>
<dbReference type="Pfam" id="PF00133">
    <property type="entry name" value="tRNA-synt_1"/>
    <property type="match status" value="2"/>
</dbReference>
<keyword evidence="5 12" id="KW-0547">Nucleotide-binding</keyword>
<dbReference type="InterPro" id="IPR014729">
    <property type="entry name" value="Rossmann-like_a/b/a_fold"/>
</dbReference>
<dbReference type="GO" id="GO:0005829">
    <property type="term" value="C:cytosol"/>
    <property type="evidence" value="ECO:0007669"/>
    <property type="project" value="TreeGrafter"/>
</dbReference>
<comment type="domain">
    <text evidence="12">IleRS has two distinct active sites: one for aminoacylation and one for editing. The misactivated valine is translocated from the active site to the editing site, which sterically excludes the correctly activated isoleucine. The single editing site contains two valyl binding pockets, one specific for each substrate (Val-AMP or Val-tRNA(Ile)).</text>
</comment>
<dbReference type="OrthoDB" id="9810365at2"/>
<evidence type="ECO:0000256" key="1">
    <source>
        <dbReference type="ARBA" id="ARBA00006887"/>
    </source>
</evidence>
<dbReference type="EMBL" id="SRXT01000002">
    <property type="protein sequence ID" value="TGX54886.1"/>
    <property type="molecule type" value="Genomic_DNA"/>
</dbReference>
<keyword evidence="9 12" id="KW-0030">Aminoacyl-tRNA synthetase</keyword>
<feature type="binding site" evidence="12">
    <location>
        <position position="699"/>
    </location>
    <ligand>
        <name>ATP</name>
        <dbReference type="ChEBI" id="CHEBI:30616"/>
    </ligand>
</feature>
<dbReference type="Pfam" id="PF06827">
    <property type="entry name" value="zf-FPG_IleRS"/>
    <property type="match status" value="1"/>
</dbReference>
<dbReference type="GO" id="GO:0006428">
    <property type="term" value="P:isoleucyl-tRNA aminoacylation"/>
    <property type="evidence" value="ECO:0007669"/>
    <property type="project" value="UniProtKB-UniRule"/>
</dbReference>
<dbReference type="SUPFAM" id="SSF47323">
    <property type="entry name" value="Anticodon-binding domain of a subclass of class I aminoacyl-tRNA synthetases"/>
    <property type="match status" value="1"/>
</dbReference>
<sequence>MTDTPDSPRDWRDTVFLPKTDFPMKAGLAAKEPAILERWAKIGLYGKLREARAGRERFLLHDGPPYANGDIHMGHAMNKILKDIVVRSQTLLGKDAPYVPGWDCHGLPIEWKVEEAYRAKKLNKDEVDPVAFRAECRAYAEKWVGVQRGQFERLGIMGDWDTPYLTMNYQSEAIIVGELLKFAESGQVYRGAKPVMWSPVEKTALAEAEVEYEDVVSTQIDVAFEITEAPNAPELVGAHAVIWTTTPWTIPVNQALAYGPEVSYRVCRVGEPRDGRDSSPLRDQRILVATELWESVAARIGSSLIPEGEVKGSDLSGAIARHPMHHLGGFFAKPRPFLAGDFVTTDAGTGLVHMAPDHGEDDFLLCKAHGIDPVFAVDGAGMYRPDWLWLGGQGSVINKKFVASDGPICTDLREAGALLAASDDFAHSYPHSWRSKAKIIFRATPQWFIPMDRSATGDLPGADRTVEIGAQSAPPLSSPIGRGRGPLGEAEWEGEGSESRLPSPRAAAQLAPLPTGEGNNGATLRAIALDAIETTRWVPERSRNRIRSMVEGRPDWVISRQRAWGVPIALYVNRATGDYLRDPEVNARILQAFTTGGADAWFQADHQALLGEKYTLADYEVITDILDVWFDSGSTHAFVMEARYGQDARADLYLEGSDQHRGWFQSSLLESCGTRGQAPYKAVLTHGFALDGNGRKMSKSLGNVVDPLKIIGESGADILRLWVAQTDYFEDVRIGKEVLAGTGDTYRKLRNTFRYLLGALEGFEESERVAVAEMPELERYILAKLAELDAELKAAANDFEFNRYSRALTDFANEDLSAFFFDIRKDSLYCDAPSDPKRRAYRTMLDTLFHALVRYAAPILSFTAEEVWQARFPSEDGSVHLLDWPVLPEGAATTADWSAIRALRQTVTEAIEPYRREKKVRSSLEAEVTVPDLPASGADLAELFIVSKVEQGADVTVTPTERLKCGRCWRHLPEIVEDGALCDRCAGVVK</sequence>
<feature type="binding site" evidence="12">
    <location>
        <position position="985"/>
    </location>
    <ligand>
        <name>Zn(2+)</name>
        <dbReference type="ChEBI" id="CHEBI:29105"/>
    </ligand>
</feature>
<reference evidence="17 18" key="1">
    <citation type="submission" date="2019-04" db="EMBL/GenBank/DDBJ databases">
        <title>Sphingomonas psychrotolerans sp. nov., isolated from soil in the Tianshan Mountains, Xinjiang, China.</title>
        <authorList>
            <person name="Luo Y."/>
            <person name="Sheng H."/>
        </authorList>
    </citation>
    <scope>NUCLEOTIDE SEQUENCE [LARGE SCALE GENOMIC DNA]</scope>
    <source>
        <strain evidence="17 18">ZFGT-11</strain>
    </source>
</reference>
<comment type="function">
    <text evidence="10 12">Catalyzes the attachment of isoleucine to tRNA(Ile). As IleRS can inadvertently accommodate and process structurally similar amino acids such as valine, to avoid such errors it has two additional distinct tRNA(Ile)-dependent editing activities. One activity is designated as 'pretransfer' editing and involves the hydrolysis of activated Val-AMP. The other activity is designated 'posttransfer' editing and involves deacylation of mischarged Val-tRNA(Ile).</text>
</comment>
<feature type="short sequence motif" description="'HIGH' region" evidence="12">
    <location>
        <begin position="65"/>
        <end position="75"/>
    </location>
</feature>
<feature type="binding site" evidence="12">
    <location>
        <position position="968"/>
    </location>
    <ligand>
        <name>Zn(2+)</name>
        <dbReference type="ChEBI" id="CHEBI:29105"/>
    </ligand>
</feature>
<evidence type="ECO:0000256" key="2">
    <source>
        <dbReference type="ARBA" id="ARBA00022490"/>
    </source>
</evidence>
<evidence type="ECO:0000313" key="17">
    <source>
        <dbReference type="EMBL" id="TGX54886.1"/>
    </source>
</evidence>
<dbReference type="EC" id="6.1.1.5" evidence="12"/>
<comment type="similarity">
    <text evidence="1 12">Belongs to the class-I aminoacyl-tRNA synthetase family. IleS type 1 subfamily.</text>
</comment>
<evidence type="ECO:0000256" key="7">
    <source>
        <dbReference type="ARBA" id="ARBA00022840"/>
    </source>
</evidence>
<comment type="cofactor">
    <cofactor evidence="12">
        <name>Zn(2+)</name>
        <dbReference type="ChEBI" id="CHEBI:29105"/>
    </cofactor>
    <text evidence="12">Binds 1 zinc ion per subunit.</text>
</comment>
<dbReference type="RefSeq" id="WP_135962781.1">
    <property type="nucleotide sequence ID" value="NZ_SRXT01000002.1"/>
</dbReference>
<evidence type="ECO:0000256" key="6">
    <source>
        <dbReference type="ARBA" id="ARBA00022833"/>
    </source>
</evidence>
<keyword evidence="7 12" id="KW-0067">ATP-binding</keyword>
<dbReference type="InterPro" id="IPR033708">
    <property type="entry name" value="Anticodon_Ile_BEm"/>
</dbReference>
<dbReference type="GO" id="GO:0005524">
    <property type="term" value="F:ATP binding"/>
    <property type="evidence" value="ECO:0007669"/>
    <property type="project" value="UniProtKB-UniRule"/>
</dbReference>
<comment type="caution">
    <text evidence="17">The sequence shown here is derived from an EMBL/GenBank/DDBJ whole genome shotgun (WGS) entry which is preliminary data.</text>
</comment>
<feature type="domain" description="Aminoacyl-tRNA synthetase class Ia" evidence="14">
    <location>
        <begin position="35"/>
        <end position="453"/>
    </location>
</feature>
<dbReference type="InterPro" id="IPR050081">
    <property type="entry name" value="Ile-tRNA_ligase"/>
</dbReference>
<evidence type="ECO:0000256" key="3">
    <source>
        <dbReference type="ARBA" id="ARBA00022598"/>
    </source>
</evidence>
<keyword evidence="8 12" id="KW-0648">Protein biosynthesis</keyword>
<name>A0A4S1XIH2_9SPHN</name>
<accession>A0A4S1XIH2</accession>
<keyword evidence="6 12" id="KW-0862">Zinc</keyword>
<feature type="binding site" evidence="12">
    <location>
        <position position="965"/>
    </location>
    <ligand>
        <name>Zn(2+)</name>
        <dbReference type="ChEBI" id="CHEBI:29105"/>
    </ligand>
</feature>
<gene>
    <name evidence="12 17" type="primary">ileS</name>
    <name evidence="17" type="ORF">E5A73_05430</name>
</gene>
<feature type="domain" description="Aminoacyl-tRNA synthetase class Ia" evidence="14">
    <location>
        <begin position="523"/>
        <end position="734"/>
    </location>
</feature>
<dbReference type="InterPro" id="IPR023585">
    <property type="entry name" value="Ile-tRNA-ligase_type1"/>
</dbReference>
<feature type="binding site" evidence="12">
    <location>
        <position position="982"/>
    </location>
    <ligand>
        <name>Zn(2+)</name>
        <dbReference type="ChEBI" id="CHEBI:29105"/>
    </ligand>
</feature>
<evidence type="ECO:0000256" key="13">
    <source>
        <dbReference type="SAM" id="MobiDB-lite"/>
    </source>
</evidence>
<evidence type="ECO:0000256" key="12">
    <source>
        <dbReference type="HAMAP-Rule" id="MF_02002"/>
    </source>
</evidence>
<keyword evidence="3 12" id="KW-0436">Ligase</keyword>
<keyword evidence="18" id="KW-1185">Reference proteome</keyword>
<dbReference type="GO" id="GO:0000049">
    <property type="term" value="F:tRNA binding"/>
    <property type="evidence" value="ECO:0007669"/>
    <property type="project" value="InterPro"/>
</dbReference>
<keyword evidence="2 12" id="KW-0963">Cytoplasm</keyword>
<feature type="binding site" evidence="12">
    <location>
        <position position="655"/>
    </location>
    <ligand>
        <name>L-isoleucyl-5'-AMP</name>
        <dbReference type="ChEBI" id="CHEBI:178002"/>
    </ligand>
</feature>
<organism evidence="17 18">
    <name type="scientific">Sphingomonas gei</name>
    <dbReference type="NCBI Taxonomy" id="1395960"/>
    <lineage>
        <taxon>Bacteria</taxon>
        <taxon>Pseudomonadati</taxon>
        <taxon>Pseudomonadota</taxon>
        <taxon>Alphaproteobacteria</taxon>
        <taxon>Sphingomonadales</taxon>
        <taxon>Sphingomonadaceae</taxon>
        <taxon>Sphingomonas</taxon>
    </lineage>
</organism>
<dbReference type="SUPFAM" id="SSF50677">
    <property type="entry name" value="ValRS/IleRS/LeuRS editing domain"/>
    <property type="match status" value="1"/>
</dbReference>
<dbReference type="GO" id="GO:0008270">
    <property type="term" value="F:zinc ion binding"/>
    <property type="evidence" value="ECO:0007669"/>
    <property type="project" value="UniProtKB-UniRule"/>
</dbReference>
<dbReference type="Gene3D" id="1.10.730.20">
    <property type="match status" value="1"/>
</dbReference>
<dbReference type="InterPro" id="IPR009080">
    <property type="entry name" value="tRNAsynth_Ia_anticodon-bd"/>
</dbReference>
<evidence type="ECO:0000256" key="10">
    <source>
        <dbReference type="ARBA" id="ARBA00025217"/>
    </source>
</evidence>
<comment type="subunit">
    <text evidence="12">Monomer.</text>
</comment>
<dbReference type="PROSITE" id="PS00178">
    <property type="entry name" value="AA_TRNA_LIGASE_I"/>
    <property type="match status" value="1"/>
</dbReference>
<evidence type="ECO:0000313" key="18">
    <source>
        <dbReference type="Proteomes" id="UP000306147"/>
    </source>
</evidence>
<feature type="region of interest" description="Disordered" evidence="13">
    <location>
        <begin position="469"/>
        <end position="503"/>
    </location>
</feature>
<dbReference type="InterPro" id="IPR002300">
    <property type="entry name" value="aa-tRNA-synth_Ia"/>
</dbReference>
<dbReference type="GO" id="GO:0004822">
    <property type="term" value="F:isoleucine-tRNA ligase activity"/>
    <property type="evidence" value="ECO:0007669"/>
    <property type="project" value="UniProtKB-UniRule"/>
</dbReference>
<proteinExistence type="inferred from homology"/>
<dbReference type="InterPro" id="IPR001412">
    <property type="entry name" value="aa-tRNA-synth_I_CS"/>
</dbReference>
<dbReference type="HAMAP" id="MF_02002">
    <property type="entry name" value="Ile_tRNA_synth_type1"/>
    <property type="match status" value="1"/>
</dbReference>
<dbReference type="AlphaFoldDB" id="A0A4S1XIH2"/>
<evidence type="ECO:0000256" key="8">
    <source>
        <dbReference type="ARBA" id="ARBA00022917"/>
    </source>
</evidence>
<dbReference type="PANTHER" id="PTHR42765:SF1">
    <property type="entry name" value="ISOLEUCINE--TRNA LIGASE, MITOCHONDRIAL"/>
    <property type="match status" value="1"/>
</dbReference>
<keyword evidence="4 12" id="KW-0479">Metal-binding</keyword>
<feature type="domain" description="Methionyl/Valyl/Leucyl/Isoleucyl-tRNA synthetase anticodon-binding" evidence="16">
    <location>
        <begin position="778"/>
        <end position="929"/>
    </location>
</feature>
<evidence type="ECO:0000256" key="4">
    <source>
        <dbReference type="ARBA" id="ARBA00022723"/>
    </source>
</evidence>
<dbReference type="Proteomes" id="UP000306147">
    <property type="component" value="Unassembled WGS sequence"/>
</dbReference>
<dbReference type="PRINTS" id="PR00984">
    <property type="entry name" value="TRNASYNTHILE"/>
</dbReference>
<evidence type="ECO:0000256" key="9">
    <source>
        <dbReference type="ARBA" id="ARBA00023146"/>
    </source>
</evidence>
<dbReference type="InterPro" id="IPR009008">
    <property type="entry name" value="Val/Leu/Ile-tRNA-synth_edit"/>
</dbReference>
<dbReference type="Pfam" id="PF08264">
    <property type="entry name" value="Anticodon_1"/>
    <property type="match status" value="1"/>
</dbReference>
<comment type="subcellular location">
    <subcellularLocation>
        <location evidence="12">Cytoplasm</location>
    </subcellularLocation>
</comment>
<evidence type="ECO:0000259" key="16">
    <source>
        <dbReference type="Pfam" id="PF08264"/>
    </source>
</evidence>
<evidence type="ECO:0000256" key="11">
    <source>
        <dbReference type="ARBA" id="ARBA00048359"/>
    </source>
</evidence>
<evidence type="ECO:0000256" key="5">
    <source>
        <dbReference type="ARBA" id="ARBA00022741"/>
    </source>
</evidence>
<dbReference type="InterPro" id="IPR010663">
    <property type="entry name" value="Znf_FPG/IleRS"/>
</dbReference>
<dbReference type="Gene3D" id="3.40.50.620">
    <property type="entry name" value="HUPs"/>
    <property type="match status" value="2"/>
</dbReference>
<evidence type="ECO:0000259" key="14">
    <source>
        <dbReference type="Pfam" id="PF00133"/>
    </source>
</evidence>
<dbReference type="CDD" id="cd07960">
    <property type="entry name" value="Anticodon_Ia_Ile_BEm"/>
    <property type="match status" value="1"/>
</dbReference>
<dbReference type="Gene3D" id="3.90.740.10">
    <property type="entry name" value="Valyl/Leucyl/Isoleucyl-tRNA synthetase, editing domain"/>
    <property type="match status" value="1"/>
</dbReference>
<feature type="short sequence motif" description="'KMSKS' region" evidence="12">
    <location>
        <begin position="696"/>
        <end position="700"/>
    </location>
</feature>
<dbReference type="GO" id="GO:0002161">
    <property type="term" value="F:aminoacyl-tRNA deacylase activity"/>
    <property type="evidence" value="ECO:0007669"/>
    <property type="project" value="InterPro"/>
</dbReference>
<dbReference type="SUPFAM" id="SSF52374">
    <property type="entry name" value="Nucleotidylyl transferase"/>
    <property type="match status" value="1"/>
</dbReference>
<dbReference type="InterPro" id="IPR013155">
    <property type="entry name" value="M/V/L/I-tRNA-synth_anticd-bd"/>
</dbReference>
<feature type="domain" description="Zinc finger FPG/IleRS-type" evidence="15">
    <location>
        <begin position="963"/>
        <end position="986"/>
    </location>
</feature>
<dbReference type="FunFam" id="3.40.50.620:FF:000042">
    <property type="entry name" value="Isoleucine--tRNA ligase"/>
    <property type="match status" value="1"/>
</dbReference>
<dbReference type="PANTHER" id="PTHR42765">
    <property type="entry name" value="SOLEUCYL-TRNA SYNTHETASE"/>
    <property type="match status" value="1"/>
</dbReference>
<evidence type="ECO:0000259" key="15">
    <source>
        <dbReference type="Pfam" id="PF06827"/>
    </source>
</evidence>